<protein>
    <recommendedName>
        <fullName evidence="5">Lipoprotein</fullName>
    </recommendedName>
</protein>
<dbReference type="PROSITE" id="PS51257">
    <property type="entry name" value="PROKAR_LIPOPROTEIN"/>
    <property type="match status" value="1"/>
</dbReference>
<dbReference type="EMBL" id="VULX01000022">
    <property type="protein sequence ID" value="MSR92113.1"/>
    <property type="molecule type" value="Genomic_DNA"/>
</dbReference>
<evidence type="ECO:0000313" key="4">
    <source>
        <dbReference type="Proteomes" id="UP000460287"/>
    </source>
</evidence>
<gene>
    <name evidence="3" type="ORF">FYJ33_12100</name>
</gene>
<keyword evidence="2" id="KW-0732">Signal</keyword>
<evidence type="ECO:0008006" key="5">
    <source>
        <dbReference type="Google" id="ProtNLM"/>
    </source>
</evidence>
<name>A0A7X2MZT8_9CLOT</name>
<feature type="chain" id="PRO_5039377898" description="Lipoprotein" evidence="2">
    <location>
        <begin position="22"/>
        <end position="223"/>
    </location>
</feature>
<evidence type="ECO:0000256" key="2">
    <source>
        <dbReference type="SAM" id="SignalP"/>
    </source>
</evidence>
<sequence length="223" mass="25111">MKKAMICLMLCSALFFVGCNGESQKESTSNNSTKVTSSENTNSTEDQNNKENKEGEENKENDLNSSSSSSNTKTEKTTATTKNKITSTSGNSSVQIKDNKAESIYSEVKSYILSEQKKKPEAEKIKWSKVFLDKVDFAPLYDKYIKEGGNKNSVEDFALYISKNAPVQSNWKNLFEADFEQKYGQKVTKIKHLEGYLYQAYINIDGKDVPYVVVNSRTGYFHG</sequence>
<dbReference type="Proteomes" id="UP000460287">
    <property type="component" value="Unassembled WGS sequence"/>
</dbReference>
<accession>A0A7X2MZT8</accession>
<feature type="compositionally biased region" description="Low complexity" evidence="1">
    <location>
        <begin position="26"/>
        <end position="46"/>
    </location>
</feature>
<comment type="caution">
    <text evidence="3">The sequence shown here is derived from an EMBL/GenBank/DDBJ whole genome shotgun (WGS) entry which is preliminary data.</text>
</comment>
<dbReference type="RefSeq" id="WP_154532012.1">
    <property type="nucleotide sequence ID" value="NZ_VULX01000022.1"/>
</dbReference>
<organism evidence="3 4">
    <name type="scientific">Inconstantimicrobium porci</name>
    <dbReference type="NCBI Taxonomy" id="2652291"/>
    <lineage>
        <taxon>Bacteria</taxon>
        <taxon>Bacillati</taxon>
        <taxon>Bacillota</taxon>
        <taxon>Clostridia</taxon>
        <taxon>Eubacteriales</taxon>
        <taxon>Clostridiaceae</taxon>
        <taxon>Inconstantimicrobium</taxon>
    </lineage>
</organism>
<keyword evidence="4" id="KW-1185">Reference proteome</keyword>
<feature type="compositionally biased region" description="Basic and acidic residues" evidence="1">
    <location>
        <begin position="47"/>
        <end position="62"/>
    </location>
</feature>
<feature type="compositionally biased region" description="Low complexity" evidence="1">
    <location>
        <begin position="63"/>
        <end position="89"/>
    </location>
</feature>
<proteinExistence type="predicted"/>
<evidence type="ECO:0000313" key="3">
    <source>
        <dbReference type="EMBL" id="MSR92113.1"/>
    </source>
</evidence>
<dbReference type="AlphaFoldDB" id="A0A7X2MZT8"/>
<evidence type="ECO:0000256" key="1">
    <source>
        <dbReference type="SAM" id="MobiDB-lite"/>
    </source>
</evidence>
<feature type="signal peptide" evidence="2">
    <location>
        <begin position="1"/>
        <end position="21"/>
    </location>
</feature>
<reference evidence="3 4" key="1">
    <citation type="submission" date="2019-08" db="EMBL/GenBank/DDBJ databases">
        <title>In-depth cultivation of the pig gut microbiome towards novel bacterial diversity and tailored functional studies.</title>
        <authorList>
            <person name="Wylensek D."/>
            <person name="Hitch T.C.A."/>
            <person name="Clavel T."/>
        </authorList>
    </citation>
    <scope>NUCLEOTIDE SEQUENCE [LARGE SCALE GENOMIC DNA]</scope>
    <source>
        <strain evidence="3 4">WCA-383-APC-5B</strain>
    </source>
</reference>
<feature type="region of interest" description="Disordered" evidence="1">
    <location>
        <begin position="22"/>
        <end position="93"/>
    </location>
</feature>